<dbReference type="RefSeq" id="WP_046551256.1">
    <property type="nucleotide sequence ID" value="NZ_CP011308.1"/>
</dbReference>
<evidence type="ECO:0000313" key="2">
    <source>
        <dbReference type="EMBL" id="AKF25175.1"/>
    </source>
</evidence>
<evidence type="ECO:0000256" key="1">
    <source>
        <dbReference type="ARBA" id="ARBA00009981"/>
    </source>
</evidence>
<dbReference type="InterPro" id="IPR036165">
    <property type="entry name" value="YefM-like_sf"/>
</dbReference>
<dbReference type="Proteomes" id="UP000034444">
    <property type="component" value="Chromosome"/>
</dbReference>
<gene>
    <name evidence="2" type="ORF">YH65_07045</name>
</gene>
<dbReference type="SUPFAM" id="SSF143120">
    <property type="entry name" value="YefM-like"/>
    <property type="match status" value="1"/>
</dbReference>
<name>A0A7U4M1M6_9BACT</name>
<sequence>MKVSYTTEELIPSTEFAKGFGGFISKIIKGSVEKLAIVKNNKPEAVVISIAEYERIKMLANLAEDLSIQQMVHERIGDGKRELLDYDEYAKQRRSKIKHAI</sequence>
<evidence type="ECO:0008006" key="4">
    <source>
        <dbReference type="Google" id="ProtNLM"/>
    </source>
</evidence>
<keyword evidence="3" id="KW-1185">Reference proteome</keyword>
<protein>
    <recommendedName>
        <fullName evidence="4">Antitoxin</fullName>
    </recommendedName>
</protein>
<dbReference type="OrthoDB" id="9811091at2"/>
<comment type="similarity">
    <text evidence="1">Belongs to the phD/YefM antitoxin family.</text>
</comment>
<proteinExistence type="inferred from homology"/>
<organism evidence="2 3">
    <name type="scientific">Sulfurovum lithotrophicum</name>
    <dbReference type="NCBI Taxonomy" id="206403"/>
    <lineage>
        <taxon>Bacteria</taxon>
        <taxon>Pseudomonadati</taxon>
        <taxon>Campylobacterota</taxon>
        <taxon>Epsilonproteobacteria</taxon>
        <taxon>Campylobacterales</taxon>
        <taxon>Sulfurovaceae</taxon>
        <taxon>Sulfurovum</taxon>
    </lineage>
</organism>
<dbReference type="NCBIfam" id="TIGR01552">
    <property type="entry name" value="phd_fam"/>
    <property type="match status" value="1"/>
</dbReference>
<reference evidence="3" key="2">
    <citation type="journal article" date="2017" name="Stand. Genomic Sci.">
        <title>Complete genome sequence of the sulfur-oxidizing chemolithoautotrophic Sulfurovum lithotrophicum 42BKTT.</title>
        <authorList>
            <person name="Jeon W."/>
            <person name="Priscilla L."/>
            <person name="Park G."/>
            <person name="Lee H."/>
            <person name="Lee N."/>
            <person name="Lee D."/>
            <person name="Kwon H."/>
            <person name="Ahn I."/>
            <person name="Lee C."/>
            <person name="Lee H."/>
            <person name="Ahn J."/>
        </authorList>
    </citation>
    <scope>NUCLEOTIDE SEQUENCE [LARGE SCALE GENOMIC DNA]</scope>
    <source>
        <strain evidence="3">ATCC BAA-797 / 42BKT</strain>
    </source>
</reference>
<dbReference type="EMBL" id="CP011308">
    <property type="protein sequence ID" value="AKF25175.1"/>
    <property type="molecule type" value="Genomic_DNA"/>
</dbReference>
<accession>A0A7U4M1M6</accession>
<dbReference type="KEGG" id="slh:YH65_07045"/>
<evidence type="ECO:0000313" key="3">
    <source>
        <dbReference type="Proteomes" id="UP000034444"/>
    </source>
</evidence>
<dbReference type="AlphaFoldDB" id="A0A7U4M1M6"/>
<reference evidence="2 3" key="1">
    <citation type="submission" date="2015-04" db="EMBL/GenBank/DDBJ databases">
        <title>Complete genome sequence of Sulfurovum lithotrophicum ATCC BAA-797T.</title>
        <authorList>
            <person name="Ahn J."/>
            <person name="Park G."/>
            <person name="Jeon W."/>
            <person name="Jang Y."/>
            <person name="Jang M."/>
            <person name="Lee H."/>
            <person name="Lee H."/>
        </authorList>
    </citation>
    <scope>NUCLEOTIDE SEQUENCE [LARGE SCALE GENOMIC DNA]</scope>
    <source>
        <strain evidence="3">ATCC BAA-797 / 42BKT</strain>
    </source>
</reference>